<proteinExistence type="predicted"/>
<dbReference type="GeneID" id="85443265"/>
<gene>
    <name evidence="1" type="ORF">LY79DRAFT_569090</name>
</gene>
<sequence>MSSWRGAAVTRTLALGYIITRSSFLQAEAHWPSAWCVFSQPWSSPPPSRLCFRRHLGYPLFWQIGGCLSPRTLGLCKTLN</sequence>
<name>A0AAD8PND2_9PEZI</name>
<keyword evidence="2" id="KW-1185">Reference proteome</keyword>
<dbReference type="AlphaFoldDB" id="A0AAD8PND2"/>
<feature type="non-terminal residue" evidence="1">
    <location>
        <position position="80"/>
    </location>
</feature>
<evidence type="ECO:0000313" key="1">
    <source>
        <dbReference type="EMBL" id="KAK1573197.1"/>
    </source>
</evidence>
<evidence type="ECO:0000313" key="2">
    <source>
        <dbReference type="Proteomes" id="UP001230504"/>
    </source>
</evidence>
<accession>A0AAD8PND2</accession>
<comment type="caution">
    <text evidence="1">The sequence shown here is derived from an EMBL/GenBank/DDBJ whole genome shotgun (WGS) entry which is preliminary data.</text>
</comment>
<reference evidence="1" key="1">
    <citation type="submission" date="2021-06" db="EMBL/GenBank/DDBJ databases">
        <title>Comparative genomics, transcriptomics and evolutionary studies reveal genomic signatures of adaptation to plant cell wall in hemibiotrophic fungi.</title>
        <authorList>
            <consortium name="DOE Joint Genome Institute"/>
            <person name="Baroncelli R."/>
            <person name="Diaz J.F."/>
            <person name="Benocci T."/>
            <person name="Peng M."/>
            <person name="Battaglia E."/>
            <person name="Haridas S."/>
            <person name="Andreopoulos W."/>
            <person name="Labutti K."/>
            <person name="Pangilinan J."/>
            <person name="Floch G.L."/>
            <person name="Makela M.R."/>
            <person name="Henrissat B."/>
            <person name="Grigoriev I.V."/>
            <person name="Crouch J.A."/>
            <person name="De Vries R.P."/>
            <person name="Sukno S.A."/>
            <person name="Thon M.R."/>
        </authorList>
    </citation>
    <scope>NUCLEOTIDE SEQUENCE</scope>
    <source>
        <strain evidence="1">CBS 125086</strain>
    </source>
</reference>
<dbReference type="EMBL" id="JAHLJV010000097">
    <property type="protein sequence ID" value="KAK1573197.1"/>
    <property type="molecule type" value="Genomic_DNA"/>
</dbReference>
<dbReference type="RefSeq" id="XP_060408854.1">
    <property type="nucleotide sequence ID" value="XM_060559025.1"/>
</dbReference>
<dbReference type="Proteomes" id="UP001230504">
    <property type="component" value="Unassembled WGS sequence"/>
</dbReference>
<organism evidence="1 2">
    <name type="scientific">Colletotrichum navitas</name>
    <dbReference type="NCBI Taxonomy" id="681940"/>
    <lineage>
        <taxon>Eukaryota</taxon>
        <taxon>Fungi</taxon>
        <taxon>Dikarya</taxon>
        <taxon>Ascomycota</taxon>
        <taxon>Pezizomycotina</taxon>
        <taxon>Sordariomycetes</taxon>
        <taxon>Hypocreomycetidae</taxon>
        <taxon>Glomerellales</taxon>
        <taxon>Glomerellaceae</taxon>
        <taxon>Colletotrichum</taxon>
        <taxon>Colletotrichum graminicola species complex</taxon>
    </lineage>
</organism>
<protein>
    <submittedName>
        <fullName evidence="1">Uncharacterized protein</fullName>
    </submittedName>
</protein>